<dbReference type="GO" id="GO:0005886">
    <property type="term" value="C:plasma membrane"/>
    <property type="evidence" value="ECO:0007669"/>
    <property type="project" value="UniProtKB-SubCell"/>
</dbReference>
<evidence type="ECO:0000313" key="8">
    <source>
        <dbReference type="EMBL" id="NDO78292.1"/>
    </source>
</evidence>
<feature type="transmembrane region" description="Helical" evidence="6">
    <location>
        <begin position="273"/>
        <end position="292"/>
    </location>
</feature>
<feature type="transmembrane region" description="Helical" evidence="6">
    <location>
        <begin position="30"/>
        <end position="48"/>
    </location>
</feature>
<dbReference type="InterPro" id="IPR036259">
    <property type="entry name" value="MFS_trans_sf"/>
</dbReference>
<dbReference type="EMBL" id="WMHZ01000011">
    <property type="protein sequence ID" value="NDO78292.1"/>
    <property type="molecule type" value="Genomic_DNA"/>
</dbReference>
<feature type="transmembrane region" description="Helical" evidence="6">
    <location>
        <begin position="156"/>
        <end position="178"/>
    </location>
</feature>
<keyword evidence="4 6" id="KW-0472">Membrane</keyword>
<comment type="caution">
    <text evidence="8">The sequence shown here is derived from an EMBL/GenBank/DDBJ whole genome shotgun (WGS) entry which is preliminary data.</text>
</comment>
<sequence length="456" mass="46549">MVARTSRRGGPVPAVNPRPERSVSARAPRAGLLLVGVLLLGANLRAGITAVGPVLPQIEHQVGLSASQASLLVSLPLVAFAVISPFAPRLAEALGLERVLGLALVVLAAGIVVRSVPGPGLIWVGTGLLGAAIAVLNVLIPSLIKRDWPHRIGPMTGVYQAVTALTAALASGVVVPIADVAPSGWRFALGIWAAVAIIGVAVFLPWILGMASRAGSSPAASRAGAPGSAAPDATTPGSQTPVPRADDDAAPAVPPTVTASVARSRARLPLGSALAWQVTVYMGLQSTVYYTMVTWLPAIQIYNGATPVQAGWYHFAFQACGLVGTLFAAFMIPRLRAQSGLGAVFAASAVIGLLGLLFVPSLSLLWALFIGFCTGGAIVLAMALFGLRTTDYHRAAALSSMAQSVGYLFAALGPVMIGVLKDASGSWTVPLLVMVGVAVAQGVFIALAGRRRTLGA</sequence>
<accession>A0A6N9QYG5</accession>
<dbReference type="Pfam" id="PF07690">
    <property type="entry name" value="MFS_1"/>
    <property type="match status" value="1"/>
</dbReference>
<dbReference type="Gene3D" id="1.20.1250.20">
    <property type="entry name" value="MFS general substrate transporter like domains"/>
    <property type="match status" value="2"/>
</dbReference>
<evidence type="ECO:0000259" key="7">
    <source>
        <dbReference type="PROSITE" id="PS50850"/>
    </source>
</evidence>
<feature type="region of interest" description="Disordered" evidence="5">
    <location>
        <begin position="1"/>
        <end position="22"/>
    </location>
</feature>
<evidence type="ECO:0000256" key="6">
    <source>
        <dbReference type="SAM" id="Phobius"/>
    </source>
</evidence>
<protein>
    <submittedName>
        <fullName evidence="8">MFS transporter</fullName>
    </submittedName>
</protein>
<dbReference type="PANTHER" id="PTHR23523:SF2">
    <property type="entry name" value="2-NITROIMIDAZOLE TRANSPORTER"/>
    <property type="match status" value="1"/>
</dbReference>
<dbReference type="Proteomes" id="UP000471026">
    <property type="component" value="Unassembled WGS sequence"/>
</dbReference>
<feature type="transmembrane region" description="Helical" evidence="6">
    <location>
        <begin position="312"/>
        <end position="332"/>
    </location>
</feature>
<feature type="transmembrane region" description="Helical" evidence="6">
    <location>
        <begin position="184"/>
        <end position="208"/>
    </location>
</feature>
<dbReference type="GO" id="GO:0022857">
    <property type="term" value="F:transmembrane transporter activity"/>
    <property type="evidence" value="ECO:0007669"/>
    <property type="project" value="InterPro"/>
</dbReference>
<dbReference type="SUPFAM" id="SSF103473">
    <property type="entry name" value="MFS general substrate transporter"/>
    <property type="match status" value="1"/>
</dbReference>
<feature type="transmembrane region" description="Helical" evidence="6">
    <location>
        <begin position="122"/>
        <end position="144"/>
    </location>
</feature>
<dbReference type="PANTHER" id="PTHR23523">
    <property type="match status" value="1"/>
</dbReference>
<proteinExistence type="predicted"/>
<feature type="transmembrane region" description="Helical" evidence="6">
    <location>
        <begin position="397"/>
        <end position="417"/>
    </location>
</feature>
<feature type="transmembrane region" description="Helical" evidence="6">
    <location>
        <begin position="99"/>
        <end position="116"/>
    </location>
</feature>
<evidence type="ECO:0000313" key="9">
    <source>
        <dbReference type="Proteomes" id="UP000471026"/>
    </source>
</evidence>
<feature type="region of interest" description="Disordered" evidence="5">
    <location>
        <begin position="221"/>
        <end position="253"/>
    </location>
</feature>
<keyword evidence="2 6" id="KW-0812">Transmembrane</keyword>
<feature type="domain" description="Major facilitator superfamily (MFS) profile" evidence="7">
    <location>
        <begin position="29"/>
        <end position="453"/>
    </location>
</feature>
<evidence type="ECO:0000256" key="3">
    <source>
        <dbReference type="ARBA" id="ARBA00022989"/>
    </source>
</evidence>
<feature type="transmembrane region" description="Helical" evidence="6">
    <location>
        <begin position="429"/>
        <end position="449"/>
    </location>
</feature>
<feature type="compositionally biased region" description="Low complexity" evidence="5">
    <location>
        <begin position="221"/>
        <end position="231"/>
    </location>
</feature>
<evidence type="ECO:0000256" key="4">
    <source>
        <dbReference type="ARBA" id="ARBA00023136"/>
    </source>
</evidence>
<feature type="transmembrane region" description="Helical" evidence="6">
    <location>
        <begin position="68"/>
        <end position="87"/>
    </location>
</feature>
<dbReference type="AlphaFoldDB" id="A0A6N9QYG5"/>
<dbReference type="InterPro" id="IPR020846">
    <property type="entry name" value="MFS_dom"/>
</dbReference>
<name>A0A6N9QYG5_9MICC</name>
<organism evidence="8 9">
    <name type="scientific">Kocuria marina subsp. indica</name>
    <dbReference type="NCBI Taxonomy" id="1049583"/>
    <lineage>
        <taxon>Bacteria</taxon>
        <taxon>Bacillati</taxon>
        <taxon>Actinomycetota</taxon>
        <taxon>Actinomycetes</taxon>
        <taxon>Micrococcales</taxon>
        <taxon>Micrococcaceae</taxon>
        <taxon>Kocuria</taxon>
    </lineage>
</organism>
<feature type="transmembrane region" description="Helical" evidence="6">
    <location>
        <begin position="339"/>
        <end position="358"/>
    </location>
</feature>
<gene>
    <name evidence="8" type="ORF">GKZ75_08670</name>
</gene>
<evidence type="ECO:0000256" key="2">
    <source>
        <dbReference type="ARBA" id="ARBA00022692"/>
    </source>
</evidence>
<reference evidence="8 9" key="1">
    <citation type="submission" date="2019-11" db="EMBL/GenBank/DDBJ databases">
        <title>Draft genome sequence of Kocuria indica DP-K7, a methyl red degrading Actinobacterium.</title>
        <authorList>
            <person name="Kumaran S."/>
            <person name="Tischler D."/>
            <person name="Ngo A.C.R."/>
            <person name="Schultes F."/>
        </authorList>
    </citation>
    <scope>NUCLEOTIDE SEQUENCE [LARGE SCALE GENOMIC DNA]</scope>
    <source>
        <strain evidence="8 9">DP-K7</strain>
    </source>
</reference>
<dbReference type="PROSITE" id="PS50850">
    <property type="entry name" value="MFS"/>
    <property type="match status" value="1"/>
</dbReference>
<dbReference type="InterPro" id="IPR011701">
    <property type="entry name" value="MFS"/>
</dbReference>
<feature type="transmembrane region" description="Helical" evidence="6">
    <location>
        <begin position="364"/>
        <end position="385"/>
    </location>
</feature>
<keyword evidence="3 6" id="KW-1133">Transmembrane helix</keyword>
<dbReference type="InterPro" id="IPR052524">
    <property type="entry name" value="MFS_Cyanate_Porter"/>
</dbReference>
<comment type="subcellular location">
    <subcellularLocation>
        <location evidence="1">Cell membrane</location>
        <topology evidence="1">Multi-pass membrane protein</topology>
    </subcellularLocation>
</comment>
<evidence type="ECO:0000256" key="5">
    <source>
        <dbReference type="SAM" id="MobiDB-lite"/>
    </source>
</evidence>
<dbReference type="CDD" id="cd17339">
    <property type="entry name" value="MFS_NIMT_CynX_like"/>
    <property type="match status" value="1"/>
</dbReference>
<evidence type="ECO:0000256" key="1">
    <source>
        <dbReference type="ARBA" id="ARBA00004651"/>
    </source>
</evidence>